<organism evidence="3 4">
    <name type="scientific">Henningerozyma blattae (strain ATCC 34711 / CBS 6284 / DSM 70876 / NBRC 10599 / NRRL Y-10934 / UCD 77-7)</name>
    <name type="common">Yeast</name>
    <name type="synonym">Tetrapisispora blattae</name>
    <dbReference type="NCBI Taxonomy" id="1071380"/>
    <lineage>
        <taxon>Eukaryota</taxon>
        <taxon>Fungi</taxon>
        <taxon>Dikarya</taxon>
        <taxon>Ascomycota</taxon>
        <taxon>Saccharomycotina</taxon>
        <taxon>Saccharomycetes</taxon>
        <taxon>Saccharomycetales</taxon>
        <taxon>Saccharomycetaceae</taxon>
        <taxon>Henningerozyma</taxon>
    </lineage>
</organism>
<accession>I2GWW8</accession>
<dbReference type="Proteomes" id="UP000002866">
    <property type="component" value="Chromosome 1"/>
</dbReference>
<dbReference type="GO" id="GO:0000149">
    <property type="term" value="F:SNARE binding"/>
    <property type="evidence" value="ECO:0007669"/>
    <property type="project" value="TreeGrafter"/>
</dbReference>
<keyword evidence="1" id="KW-0175">Coiled coil</keyword>
<evidence type="ECO:0000313" key="3">
    <source>
        <dbReference type="EMBL" id="CCH58620.1"/>
    </source>
</evidence>
<dbReference type="EMBL" id="HE806316">
    <property type="protein sequence ID" value="CCH58620.1"/>
    <property type="molecule type" value="Genomic_DNA"/>
</dbReference>
<proteinExistence type="predicted"/>
<protein>
    <submittedName>
        <fullName evidence="3">Uncharacterized protein</fullName>
    </submittedName>
</protein>
<dbReference type="AlphaFoldDB" id="I2GWW8"/>
<dbReference type="STRING" id="1071380.I2GWW8"/>
<dbReference type="FunCoup" id="I2GWW8">
    <property type="interactions" value="36"/>
</dbReference>
<dbReference type="GO" id="GO:0034272">
    <property type="term" value="C:phosphatidylinositol 3-kinase complex, class III, type II"/>
    <property type="evidence" value="ECO:0007669"/>
    <property type="project" value="EnsemblFungi"/>
</dbReference>
<dbReference type="GO" id="GO:0035493">
    <property type="term" value="P:SNARE complex assembly"/>
    <property type="evidence" value="ECO:0007669"/>
    <property type="project" value="TreeGrafter"/>
</dbReference>
<keyword evidence="2" id="KW-1133">Transmembrane helix</keyword>
<dbReference type="OMA" id="AFNENIM"/>
<reference evidence="3 4" key="1">
    <citation type="journal article" date="2011" name="Proc. Natl. Acad. Sci. U.S.A.">
        <title>Evolutionary erosion of yeast sex chromosomes by mating-type switching accidents.</title>
        <authorList>
            <person name="Gordon J.L."/>
            <person name="Armisen D."/>
            <person name="Proux-Wera E."/>
            <person name="Oheigeartaigh S.S."/>
            <person name="Byrne K.P."/>
            <person name="Wolfe K.H."/>
        </authorList>
    </citation>
    <scope>NUCLEOTIDE SEQUENCE [LARGE SCALE GENOMIC DNA]</scope>
    <source>
        <strain evidence="4">ATCC 34711 / CBS 6284 / DSM 70876 / NBRC 10599 / NRRL Y-10934 / UCD 77-7</strain>
    </source>
</reference>
<dbReference type="GeneID" id="14493587"/>
<dbReference type="KEGG" id="tbl:TBLA_0A08310"/>
<dbReference type="GO" id="GO:0016236">
    <property type="term" value="P:macroautophagy"/>
    <property type="evidence" value="ECO:0007669"/>
    <property type="project" value="EnsemblFungi"/>
</dbReference>
<gene>
    <name evidence="3" type="primary">TBLA0A08310</name>
    <name evidence="3" type="ORF">TBLA_0A08310</name>
</gene>
<dbReference type="GO" id="GO:0000323">
    <property type="term" value="C:lytic vacuole"/>
    <property type="evidence" value="ECO:0007669"/>
    <property type="project" value="TreeGrafter"/>
</dbReference>
<dbReference type="GO" id="GO:0005768">
    <property type="term" value="C:endosome"/>
    <property type="evidence" value="ECO:0007669"/>
    <property type="project" value="TreeGrafter"/>
</dbReference>
<dbReference type="GO" id="GO:0046854">
    <property type="term" value="P:phosphatidylinositol phosphate biosynthetic process"/>
    <property type="evidence" value="ECO:0007669"/>
    <property type="project" value="EnsemblFungi"/>
</dbReference>
<dbReference type="InterPro" id="IPR040939">
    <property type="entry name" value="Vps38"/>
</dbReference>
<keyword evidence="4" id="KW-1185">Reference proteome</keyword>
<feature type="transmembrane region" description="Helical" evidence="2">
    <location>
        <begin position="357"/>
        <end position="376"/>
    </location>
</feature>
<name>I2GWW8_HENB6</name>
<dbReference type="GO" id="GO:0045324">
    <property type="term" value="P:late endosome to vacuole transport"/>
    <property type="evidence" value="ECO:0007669"/>
    <property type="project" value="EnsemblFungi"/>
</dbReference>
<keyword evidence="2" id="KW-0472">Membrane</keyword>
<dbReference type="RefSeq" id="XP_004178139.1">
    <property type="nucleotide sequence ID" value="XM_004178091.1"/>
</dbReference>
<dbReference type="PANTHER" id="PTHR15157">
    <property type="entry name" value="UV RADIATION RESISTANCE-ASSOCIATED GENE PROTEIN"/>
    <property type="match status" value="1"/>
</dbReference>
<evidence type="ECO:0000256" key="1">
    <source>
        <dbReference type="ARBA" id="ARBA00023054"/>
    </source>
</evidence>
<dbReference type="eggNOG" id="ENOG502RY42">
    <property type="taxonomic scope" value="Eukaryota"/>
</dbReference>
<sequence>MVRYLLSHRVRHVKSIAIHNISLIKKGISNPIKSNEINTNLFMTVPCFFIVETLDGDCIYISEVQSYSSRCLQFNELPNFDCSLSGINLKIVCKLPSEILTITSKKDTWCILKEIVIDLNRLRPITDKDAIQSVNMPSFELCDGIYTLANVKLLNLHNSTKRGHIRSKSSMKIKEVSSFNSLLKLNKALDYNKQINEEKQEFANRSESLIGNVDKKEMWNIQELKMYIKQIKESIEKKNSIREHLEEVLGANLNSRVISTSSMENEVDYDYGNKSSKLIHINNRLRIFNLLRFEQLINIFYYSKLFESNTKLITIRDFTVSGENLYDRIHFHLLDTKKILKLLNHSNEDKNYINIHLGYYLLFVNLLTTTIWNIPMPYQMKYVGNRSLINRNYPLYFPEMINESNVDSFVKGMSFFNKNIIQVRQYLKYR</sequence>
<dbReference type="GO" id="GO:0051365">
    <property type="term" value="P:cellular response to potassium ion starvation"/>
    <property type="evidence" value="ECO:0007669"/>
    <property type="project" value="EnsemblFungi"/>
</dbReference>
<dbReference type="PANTHER" id="PTHR15157:SF5">
    <property type="entry name" value="UV RADIATION RESISTANCE-ASSOCIATED GENE PROTEIN"/>
    <property type="match status" value="1"/>
</dbReference>
<keyword evidence="2" id="KW-0812">Transmembrane</keyword>
<evidence type="ECO:0000256" key="2">
    <source>
        <dbReference type="SAM" id="Phobius"/>
    </source>
</evidence>
<dbReference type="HOGENOM" id="CLU_050916_0_0_1"/>
<dbReference type="InParanoid" id="I2GWW8"/>
<evidence type="ECO:0000313" key="4">
    <source>
        <dbReference type="Proteomes" id="UP000002866"/>
    </source>
</evidence>
<dbReference type="OrthoDB" id="4069826at2759"/>
<dbReference type="Pfam" id="PF17649">
    <property type="entry name" value="VPS38"/>
    <property type="match status" value="1"/>
</dbReference>